<sequence>MNVPKEGISIGLSKYRGEEREIRIKKDDRRRHFYSIGQTGTGKSTLMLKMIIQDIQNGEGIAVIDPHGDLIDKVLGHIPKERADDVIVFDPGDVPHPMGLNMLEYDTKYPEQKSLIVNELFEIFNKLFNMSVAGGPMFEQYFRNSTALVLEDPESGSTLLEISRVLSDKAFRDHKLSKSKNIVVNMFWQQIAEKAGGESSLANMVPYVVSKIDTFLSNEILRPIIAQQHSAFNIRDVMDRKKILLLNLSKGKLGELNSSLLGLIMVGKILMAALSRVDIPEGERKDFYLYIDEFQNVTTKSIATILSEARKYKLNLIITHQFIGQLEEDIKKAVFGNVGTLTAFRIGTDDAEYIEKQFAPTFTAKDLLNIDNLNAYIKLLIDGQTSKPFNMFIPFPPKGNDEIAGYIKELSRQKYSRPREEVEEEIRTRHQGV</sequence>
<organism evidence="1 2">
    <name type="scientific">Candidatus Giovannonibacteria bacterium RIFCSPHIGHO2_02_43_13</name>
    <dbReference type="NCBI Taxonomy" id="1798330"/>
    <lineage>
        <taxon>Bacteria</taxon>
        <taxon>Candidatus Giovannoniibacteriota</taxon>
    </lineage>
</organism>
<dbReference type="InterPro" id="IPR027417">
    <property type="entry name" value="P-loop_NTPase"/>
</dbReference>
<accession>A0A1F5WR28</accession>
<dbReference type="InterPro" id="IPR051162">
    <property type="entry name" value="T4SS_component"/>
</dbReference>
<dbReference type="SUPFAM" id="SSF52540">
    <property type="entry name" value="P-loop containing nucleoside triphosphate hydrolases"/>
    <property type="match status" value="1"/>
</dbReference>
<dbReference type="AlphaFoldDB" id="A0A1F5WR28"/>
<evidence type="ECO:0000313" key="1">
    <source>
        <dbReference type="EMBL" id="OGF77701.1"/>
    </source>
</evidence>
<gene>
    <name evidence="1" type="ORF">A2W54_02820</name>
</gene>
<evidence type="ECO:0000313" key="2">
    <source>
        <dbReference type="Proteomes" id="UP000178425"/>
    </source>
</evidence>
<name>A0A1F5WR28_9BACT</name>
<reference evidence="1 2" key="1">
    <citation type="journal article" date="2016" name="Nat. Commun.">
        <title>Thousands of microbial genomes shed light on interconnected biogeochemical processes in an aquifer system.</title>
        <authorList>
            <person name="Anantharaman K."/>
            <person name="Brown C.T."/>
            <person name="Hug L.A."/>
            <person name="Sharon I."/>
            <person name="Castelle C.J."/>
            <person name="Probst A.J."/>
            <person name="Thomas B.C."/>
            <person name="Singh A."/>
            <person name="Wilkins M.J."/>
            <person name="Karaoz U."/>
            <person name="Brodie E.L."/>
            <person name="Williams K.H."/>
            <person name="Hubbard S.S."/>
            <person name="Banfield J.F."/>
        </authorList>
    </citation>
    <scope>NUCLEOTIDE SEQUENCE [LARGE SCALE GENOMIC DNA]</scope>
</reference>
<protein>
    <recommendedName>
        <fullName evidence="3">Type IV secretion system coupling protein TraD DNA-binding domain-containing protein</fullName>
    </recommendedName>
</protein>
<proteinExistence type="predicted"/>
<evidence type="ECO:0008006" key="3">
    <source>
        <dbReference type="Google" id="ProtNLM"/>
    </source>
</evidence>
<dbReference type="Proteomes" id="UP000178425">
    <property type="component" value="Unassembled WGS sequence"/>
</dbReference>
<dbReference type="PANTHER" id="PTHR30121">
    <property type="entry name" value="UNCHARACTERIZED PROTEIN YJGR-RELATED"/>
    <property type="match status" value="1"/>
</dbReference>
<dbReference type="GO" id="GO:0016020">
    <property type="term" value="C:membrane"/>
    <property type="evidence" value="ECO:0007669"/>
    <property type="project" value="InterPro"/>
</dbReference>
<dbReference type="EMBL" id="MFHI01000037">
    <property type="protein sequence ID" value="OGF77701.1"/>
    <property type="molecule type" value="Genomic_DNA"/>
</dbReference>
<dbReference type="Gene3D" id="3.40.50.300">
    <property type="entry name" value="P-loop containing nucleotide triphosphate hydrolases"/>
    <property type="match status" value="2"/>
</dbReference>
<dbReference type="InterPro" id="IPR003688">
    <property type="entry name" value="TraG/VirD4"/>
</dbReference>
<comment type="caution">
    <text evidence="1">The sequence shown here is derived from an EMBL/GenBank/DDBJ whole genome shotgun (WGS) entry which is preliminary data.</text>
</comment>
<dbReference type="Pfam" id="PF02534">
    <property type="entry name" value="T4SS-DNA_transf"/>
    <property type="match status" value="1"/>
</dbReference>
<dbReference type="PANTHER" id="PTHR30121:SF6">
    <property type="entry name" value="SLR6007 PROTEIN"/>
    <property type="match status" value="1"/>
</dbReference>